<organism evidence="1 2">
    <name type="scientific">Castanea mollissima</name>
    <name type="common">Chinese chestnut</name>
    <dbReference type="NCBI Taxonomy" id="60419"/>
    <lineage>
        <taxon>Eukaryota</taxon>
        <taxon>Viridiplantae</taxon>
        <taxon>Streptophyta</taxon>
        <taxon>Embryophyta</taxon>
        <taxon>Tracheophyta</taxon>
        <taxon>Spermatophyta</taxon>
        <taxon>Magnoliopsida</taxon>
        <taxon>eudicotyledons</taxon>
        <taxon>Gunneridae</taxon>
        <taxon>Pentapetalae</taxon>
        <taxon>rosids</taxon>
        <taxon>fabids</taxon>
        <taxon>Fagales</taxon>
        <taxon>Fagaceae</taxon>
        <taxon>Castanea</taxon>
    </lineage>
</organism>
<dbReference type="PANTHER" id="PTHR12265:SF11">
    <property type="entry name" value="ALPHA_BETA-HYDROLASES SUPERFAMILY PROTEIN"/>
    <property type="match status" value="1"/>
</dbReference>
<dbReference type="Pfam" id="PF05705">
    <property type="entry name" value="DUF829"/>
    <property type="match status" value="1"/>
</dbReference>
<dbReference type="Proteomes" id="UP000737018">
    <property type="component" value="Unassembled WGS sequence"/>
</dbReference>
<feature type="non-terminal residue" evidence="1">
    <location>
        <position position="1"/>
    </location>
</feature>
<dbReference type="PANTHER" id="PTHR12265">
    <property type="entry name" value="TRANSMEMBRANE PROTEIN 53"/>
    <property type="match status" value="1"/>
</dbReference>
<comment type="caution">
    <text evidence="1">The sequence shown here is derived from an EMBL/GenBank/DDBJ whole genome shotgun (WGS) entry which is preliminary data.</text>
</comment>
<evidence type="ECO:0000313" key="2">
    <source>
        <dbReference type="Proteomes" id="UP000737018"/>
    </source>
</evidence>
<dbReference type="OrthoDB" id="77878at2759"/>
<sequence>EIVQQESEIPENRSRIWCYEDANEVLTRNMGTDKIQAMILRSPEPLVALNMSGSSRIKMETIFKQGIQLTNLKHIDLREYARGCTSLESDAQSSSRLLNQIGEILYEGERSDILSRDLFLFHWGDERSFIVPVQETQGFKILGDGPGNWISCMGGGAQLRRSCETASAACKCNSKVETASATRRTSETHQYFIVYNRQSSLDQLFVLAIQVWAAGFSTALLKKRNSVMNETRSEVSLSKMQGNEPPMVETVILSVLERLFSVLLKLPDVESRLTKIVSNLSQNQPYCPQLYLYSTADKVIPFQSVELFVEEQRQTGRKGIIVYSLHSPCGDGLLHFWTDDHLQLF</sequence>
<accession>A0A8J4RB46</accession>
<keyword evidence="2" id="KW-1185">Reference proteome</keyword>
<dbReference type="AlphaFoldDB" id="A0A8J4RB46"/>
<proteinExistence type="predicted"/>
<gene>
    <name evidence="1" type="ORF">CMV_006179</name>
</gene>
<dbReference type="InterPro" id="IPR008547">
    <property type="entry name" value="DUF829_TMEM53"/>
</dbReference>
<protein>
    <submittedName>
        <fullName evidence="1">Uncharacterized protein</fullName>
    </submittedName>
</protein>
<name>A0A8J4RB46_9ROSI</name>
<dbReference type="EMBL" id="JRKL02000574">
    <property type="protein sequence ID" value="KAF3970071.1"/>
    <property type="molecule type" value="Genomic_DNA"/>
</dbReference>
<evidence type="ECO:0000313" key="1">
    <source>
        <dbReference type="EMBL" id="KAF3970071.1"/>
    </source>
</evidence>
<reference evidence="1" key="1">
    <citation type="submission" date="2020-03" db="EMBL/GenBank/DDBJ databases">
        <title>Castanea mollissima Vanexum genome sequencing.</title>
        <authorList>
            <person name="Staton M."/>
        </authorList>
    </citation>
    <scope>NUCLEOTIDE SEQUENCE</scope>
    <source>
        <tissue evidence="1">Leaf</tissue>
    </source>
</reference>